<proteinExistence type="predicted"/>
<dbReference type="EMBL" id="SJPU01000001">
    <property type="protein sequence ID" value="TWU19532.1"/>
    <property type="molecule type" value="Genomic_DNA"/>
</dbReference>
<comment type="caution">
    <text evidence="1">The sequence shown here is derived from an EMBL/GenBank/DDBJ whole genome shotgun (WGS) entry which is preliminary data.</text>
</comment>
<keyword evidence="2" id="KW-1185">Reference proteome</keyword>
<protein>
    <submittedName>
        <fullName evidence="1">Uncharacterized protein</fullName>
    </submittedName>
</protein>
<gene>
    <name evidence="1" type="ORF">Poly21_17060</name>
</gene>
<dbReference type="Proteomes" id="UP000319908">
    <property type="component" value="Unassembled WGS sequence"/>
</dbReference>
<accession>A0A5C6C649</accession>
<name>A0A5C6C649_9BACT</name>
<evidence type="ECO:0000313" key="2">
    <source>
        <dbReference type="Proteomes" id="UP000319908"/>
    </source>
</evidence>
<sequence length="90" mass="9935">MANDGTRMMIRNPFDCVSRIGRGAKVESFASMLCVDDPAEWLAVIGGALVMRTSTQDQNEPDEMVQELAKLDVIVTRAFTPEQEAEIFGI</sequence>
<dbReference type="RefSeq" id="WP_302118066.1">
    <property type="nucleotide sequence ID" value="NZ_SJPU01000001.1"/>
</dbReference>
<organism evidence="1 2">
    <name type="scientific">Allorhodopirellula heiligendammensis</name>
    <dbReference type="NCBI Taxonomy" id="2714739"/>
    <lineage>
        <taxon>Bacteria</taxon>
        <taxon>Pseudomonadati</taxon>
        <taxon>Planctomycetota</taxon>
        <taxon>Planctomycetia</taxon>
        <taxon>Pirellulales</taxon>
        <taxon>Pirellulaceae</taxon>
        <taxon>Allorhodopirellula</taxon>
    </lineage>
</organism>
<dbReference type="AlphaFoldDB" id="A0A5C6C649"/>
<reference evidence="1 2" key="1">
    <citation type="journal article" date="2020" name="Antonie Van Leeuwenhoek">
        <title>Rhodopirellula heiligendammensis sp. nov., Rhodopirellula pilleata sp. nov., and Rhodopirellula solitaria sp. nov. isolated from natural or artificial marine surfaces in Northern Germany and California, USA, and emended description of the genus Rhodopirellula.</title>
        <authorList>
            <person name="Kallscheuer N."/>
            <person name="Wiegand S."/>
            <person name="Jogler M."/>
            <person name="Boedeker C."/>
            <person name="Peeters S.H."/>
            <person name="Rast P."/>
            <person name="Heuer A."/>
            <person name="Jetten M.S.M."/>
            <person name="Rohde M."/>
            <person name="Jogler C."/>
        </authorList>
    </citation>
    <scope>NUCLEOTIDE SEQUENCE [LARGE SCALE GENOMIC DNA]</scope>
    <source>
        <strain evidence="1 2">Poly21</strain>
    </source>
</reference>
<evidence type="ECO:0000313" key="1">
    <source>
        <dbReference type="EMBL" id="TWU19532.1"/>
    </source>
</evidence>